<evidence type="ECO:0000313" key="2">
    <source>
        <dbReference type="EMBL" id="EAT92590.1"/>
    </source>
</evidence>
<feature type="region of interest" description="Disordered" evidence="1">
    <location>
        <begin position="22"/>
        <end position="61"/>
    </location>
</feature>
<dbReference type="InParanoid" id="Q0V4G9"/>
<evidence type="ECO:0000256" key="1">
    <source>
        <dbReference type="SAM" id="MobiDB-lite"/>
    </source>
</evidence>
<evidence type="ECO:0000313" key="3">
    <source>
        <dbReference type="Proteomes" id="UP000001055"/>
    </source>
</evidence>
<dbReference type="KEGG" id="pno:SNOG_01095"/>
<dbReference type="STRING" id="321614.Q0V4G9"/>
<dbReference type="AlphaFoldDB" id="Q0V4G9"/>
<gene>
    <name evidence="2" type="ORF">SNOG_01095</name>
</gene>
<reference evidence="3" key="1">
    <citation type="journal article" date="2007" name="Plant Cell">
        <title>Dothideomycete-plant interactions illuminated by genome sequencing and EST analysis of the wheat pathogen Stagonospora nodorum.</title>
        <authorList>
            <person name="Hane J.K."/>
            <person name="Lowe R.G."/>
            <person name="Solomon P.S."/>
            <person name="Tan K.C."/>
            <person name="Schoch C.L."/>
            <person name="Spatafora J.W."/>
            <person name="Crous P.W."/>
            <person name="Kodira C."/>
            <person name="Birren B.W."/>
            <person name="Galagan J.E."/>
            <person name="Torriani S.F."/>
            <person name="McDonald B.A."/>
            <person name="Oliver R.P."/>
        </authorList>
    </citation>
    <scope>NUCLEOTIDE SEQUENCE [LARGE SCALE GENOMIC DNA]</scope>
    <source>
        <strain evidence="3">SN15 / ATCC MYA-4574 / FGSC 10173</strain>
    </source>
</reference>
<dbReference type="EMBL" id="CH445325">
    <property type="protein sequence ID" value="EAT92590.1"/>
    <property type="molecule type" value="Genomic_DNA"/>
</dbReference>
<sequence length="61" mass="6603">MLLQDFLSVHVDATNAPWHARAPTRRGLAHGLRRRAVGRNFQLPPKKADGPTTSATTTPGS</sequence>
<protein>
    <submittedName>
        <fullName evidence="2">Uncharacterized protein</fullName>
    </submittedName>
</protein>
<feature type="compositionally biased region" description="Low complexity" evidence="1">
    <location>
        <begin position="50"/>
        <end position="61"/>
    </location>
</feature>
<dbReference type="Proteomes" id="UP000001055">
    <property type="component" value="Unassembled WGS sequence"/>
</dbReference>
<dbReference type="RefSeq" id="XP_001791752.1">
    <property type="nucleotide sequence ID" value="XM_001791700.1"/>
</dbReference>
<feature type="compositionally biased region" description="Basic residues" evidence="1">
    <location>
        <begin position="22"/>
        <end position="37"/>
    </location>
</feature>
<proteinExistence type="predicted"/>
<accession>Q0V4G9</accession>
<organism evidence="2 3">
    <name type="scientific">Phaeosphaeria nodorum (strain SN15 / ATCC MYA-4574 / FGSC 10173)</name>
    <name type="common">Glume blotch fungus</name>
    <name type="synonym">Parastagonospora nodorum</name>
    <dbReference type="NCBI Taxonomy" id="321614"/>
    <lineage>
        <taxon>Eukaryota</taxon>
        <taxon>Fungi</taxon>
        <taxon>Dikarya</taxon>
        <taxon>Ascomycota</taxon>
        <taxon>Pezizomycotina</taxon>
        <taxon>Dothideomycetes</taxon>
        <taxon>Pleosporomycetidae</taxon>
        <taxon>Pleosporales</taxon>
        <taxon>Pleosporineae</taxon>
        <taxon>Phaeosphaeriaceae</taxon>
        <taxon>Parastagonospora</taxon>
    </lineage>
</organism>
<dbReference type="GeneID" id="5967924"/>
<name>Q0V4G9_PHANO</name>